<reference evidence="2 3" key="1">
    <citation type="submission" date="2020-08" db="EMBL/GenBank/DDBJ databases">
        <title>Cohnella phylogeny.</title>
        <authorList>
            <person name="Dunlap C."/>
        </authorList>
    </citation>
    <scope>NUCLEOTIDE SEQUENCE [LARGE SCALE GENOMIC DNA]</scope>
    <source>
        <strain evidence="2 3">DSM 28246</strain>
    </source>
</reference>
<dbReference type="Proteomes" id="UP000547209">
    <property type="component" value="Unassembled WGS sequence"/>
</dbReference>
<evidence type="ECO:0000313" key="3">
    <source>
        <dbReference type="Proteomes" id="UP000547209"/>
    </source>
</evidence>
<organism evidence="2 3">
    <name type="scientific">Cohnella nanjingensis</name>
    <dbReference type="NCBI Taxonomy" id="1387779"/>
    <lineage>
        <taxon>Bacteria</taxon>
        <taxon>Bacillati</taxon>
        <taxon>Bacillota</taxon>
        <taxon>Bacilli</taxon>
        <taxon>Bacillales</taxon>
        <taxon>Paenibacillaceae</taxon>
        <taxon>Cohnella</taxon>
    </lineage>
</organism>
<name>A0A7X0RV80_9BACL</name>
<comment type="caution">
    <text evidence="2">The sequence shown here is derived from an EMBL/GenBank/DDBJ whole genome shotgun (WGS) entry which is preliminary data.</text>
</comment>
<dbReference type="InterPro" id="IPR024442">
    <property type="entry name" value="Transposase_Zn_ribbon"/>
</dbReference>
<keyword evidence="3" id="KW-1185">Reference proteome</keyword>
<dbReference type="AlphaFoldDB" id="A0A7X0RV80"/>
<protein>
    <submittedName>
        <fullName evidence="2">IS1595 family transposase</fullName>
    </submittedName>
</protein>
<proteinExistence type="predicted"/>
<dbReference type="EMBL" id="JACJVP010000045">
    <property type="protein sequence ID" value="MBB6674298.1"/>
    <property type="molecule type" value="Genomic_DNA"/>
</dbReference>
<evidence type="ECO:0000259" key="1">
    <source>
        <dbReference type="Pfam" id="PF12760"/>
    </source>
</evidence>
<accession>A0A7X0RV80</accession>
<dbReference type="Pfam" id="PF12760">
    <property type="entry name" value="Zn_ribbon_IS1595"/>
    <property type="match status" value="1"/>
</dbReference>
<evidence type="ECO:0000313" key="2">
    <source>
        <dbReference type="EMBL" id="MBB6674298.1"/>
    </source>
</evidence>
<feature type="domain" description="Transposase zinc-ribbon" evidence="1">
    <location>
        <begin position="14"/>
        <end position="60"/>
    </location>
</feature>
<gene>
    <name evidence="2" type="ORF">H7C19_26800</name>
</gene>
<sequence length="307" mass="35012">MYIQLREVEETYQTEEACALALFRAKWPSGFRCPICAHPDYYLIRTRQHPLFECRHCTHQTSLIAGTIMECTRTPLCKWFQAMQLMSLGVSATELMERICVTYKTAWLINHKLRHAMMHANGRVLLAAHIHIQNDMYTGSPYLSSLVPHEKDQPIIAGAEMDDEGKVEKIVMRQVGRGFCRSRFPDRAAGEHFATQHVASNPISVVITPRPSKQYCVALALMCRQAFRWLSATFRGIGAKHLQAYLDEFCYRTNLSAGKRELMDNLPALCAQTITITYRQLTRRKPFSHPAGDFHTPQRIANGRAVA</sequence>